<accession>A0AAD6IFY2</accession>
<dbReference type="Proteomes" id="UP001219568">
    <property type="component" value="Unassembled WGS sequence"/>
</dbReference>
<sequence>MRFLRRLFPLVVLLVSSSTAFSDQANDALSHISTFSKMLDENQDAVNRYNGGIVAASPLAHGMLNIWTSLREANSNLQGTKFTPQESSEIVGNLTAANEASLNVLDAYREKAPLLNQAGVGFMVPIFMQALYREADDFTVGLKKQMPQKYAASMDQITARHRTAWDETFQSYESASKPNPLNHKRFFSMVSPVLGLLI</sequence>
<protein>
    <submittedName>
        <fullName evidence="2">Uncharacterized protein</fullName>
    </submittedName>
</protein>
<reference evidence="2" key="1">
    <citation type="journal article" date="2023" name="IMA Fungus">
        <title>Comparative genomic study of the Penicillium genus elucidates a diverse pangenome and 15 lateral gene transfer events.</title>
        <authorList>
            <person name="Petersen C."/>
            <person name="Sorensen T."/>
            <person name="Nielsen M.R."/>
            <person name="Sondergaard T.E."/>
            <person name="Sorensen J.L."/>
            <person name="Fitzpatrick D.A."/>
            <person name="Frisvad J.C."/>
            <person name="Nielsen K.L."/>
        </authorList>
    </citation>
    <scope>NUCLEOTIDE SEQUENCE</scope>
    <source>
        <strain evidence="2">IBT 15450</strain>
    </source>
</reference>
<evidence type="ECO:0000313" key="2">
    <source>
        <dbReference type="EMBL" id="KAJ6044916.1"/>
    </source>
</evidence>
<dbReference type="PANTHER" id="PTHR38123:SF3">
    <property type="entry name" value="ANTIGENIC CELL WALL GALACTOMANNOPROTEIN"/>
    <property type="match status" value="1"/>
</dbReference>
<keyword evidence="1" id="KW-0732">Signal</keyword>
<dbReference type="Pfam" id="PF12296">
    <property type="entry name" value="HsbA"/>
    <property type="match status" value="1"/>
</dbReference>
<name>A0AAD6IFY2_PENCN</name>
<feature type="chain" id="PRO_5041956885" evidence="1">
    <location>
        <begin position="23"/>
        <end position="198"/>
    </location>
</feature>
<reference evidence="2" key="2">
    <citation type="submission" date="2023-01" db="EMBL/GenBank/DDBJ databases">
        <authorList>
            <person name="Petersen C."/>
        </authorList>
    </citation>
    <scope>NUCLEOTIDE SEQUENCE</scope>
    <source>
        <strain evidence="2">IBT 15450</strain>
    </source>
</reference>
<dbReference type="EMBL" id="JAQJZL010000004">
    <property type="protein sequence ID" value="KAJ6044916.1"/>
    <property type="molecule type" value="Genomic_DNA"/>
</dbReference>
<dbReference type="InterPro" id="IPR021054">
    <property type="entry name" value="Cell_wall_mannoprotein_1"/>
</dbReference>
<gene>
    <name evidence="2" type="ORF">N7460_006271</name>
</gene>
<feature type="signal peptide" evidence="1">
    <location>
        <begin position="1"/>
        <end position="22"/>
    </location>
</feature>
<evidence type="ECO:0000256" key="1">
    <source>
        <dbReference type="SAM" id="SignalP"/>
    </source>
</evidence>
<dbReference type="AlphaFoldDB" id="A0AAD6IFY2"/>
<comment type="caution">
    <text evidence="2">The sequence shown here is derived from an EMBL/GenBank/DDBJ whole genome shotgun (WGS) entry which is preliminary data.</text>
</comment>
<organism evidence="2 3">
    <name type="scientific">Penicillium canescens</name>
    <dbReference type="NCBI Taxonomy" id="5083"/>
    <lineage>
        <taxon>Eukaryota</taxon>
        <taxon>Fungi</taxon>
        <taxon>Dikarya</taxon>
        <taxon>Ascomycota</taxon>
        <taxon>Pezizomycotina</taxon>
        <taxon>Eurotiomycetes</taxon>
        <taxon>Eurotiomycetidae</taxon>
        <taxon>Eurotiales</taxon>
        <taxon>Aspergillaceae</taxon>
        <taxon>Penicillium</taxon>
    </lineage>
</organism>
<evidence type="ECO:0000313" key="3">
    <source>
        <dbReference type="Proteomes" id="UP001219568"/>
    </source>
</evidence>
<dbReference type="GO" id="GO:0005576">
    <property type="term" value="C:extracellular region"/>
    <property type="evidence" value="ECO:0007669"/>
    <property type="project" value="TreeGrafter"/>
</dbReference>
<keyword evidence="3" id="KW-1185">Reference proteome</keyword>
<dbReference type="PANTHER" id="PTHR38123">
    <property type="entry name" value="CELL WALL SERINE-THREONINE-RICH GALACTOMANNOPROTEIN MP1 (AFU_ORTHOLOGUE AFUA_4G03240)"/>
    <property type="match status" value="1"/>
</dbReference>
<proteinExistence type="predicted"/>